<dbReference type="CDD" id="cd04472">
    <property type="entry name" value="S1_PNPase"/>
    <property type="match status" value="1"/>
</dbReference>
<proteinExistence type="inferred from homology"/>
<dbReference type="Gene3D" id="2.40.50.140">
    <property type="entry name" value="Nucleic acid-binding proteins"/>
    <property type="match status" value="1"/>
</dbReference>
<keyword evidence="6 9" id="KW-0479">Metal-binding</keyword>
<dbReference type="PROSITE" id="PS50126">
    <property type="entry name" value="S1"/>
    <property type="match status" value="1"/>
</dbReference>
<dbReference type="InterPro" id="IPR004088">
    <property type="entry name" value="KH_dom_type_1"/>
</dbReference>
<name>A0A1F6MQF4_9BACT</name>
<keyword evidence="4 9" id="KW-0808">Transferase</keyword>
<dbReference type="PANTHER" id="PTHR11252:SF0">
    <property type="entry name" value="POLYRIBONUCLEOTIDE NUCLEOTIDYLTRANSFERASE 1, MITOCHONDRIAL"/>
    <property type="match status" value="1"/>
</dbReference>
<dbReference type="SUPFAM" id="SSF46915">
    <property type="entry name" value="Polynucleotide phosphorylase/guanosine pentaphosphate synthase (PNPase/GPSI), domain 3"/>
    <property type="match status" value="1"/>
</dbReference>
<protein>
    <recommendedName>
        <fullName evidence="9">Polyribonucleotide nucleotidyltransferase</fullName>
        <ecNumber evidence="9">2.7.7.8</ecNumber>
    </recommendedName>
    <alternativeName>
        <fullName evidence="9">Polynucleotide phosphorylase</fullName>
        <shortName evidence="9">PNPase</shortName>
    </alternativeName>
</protein>
<evidence type="ECO:0000256" key="5">
    <source>
        <dbReference type="ARBA" id="ARBA00022695"/>
    </source>
</evidence>
<dbReference type="FunFam" id="2.40.50.140:FF:000023">
    <property type="entry name" value="Polyribonucleotide nucleotidyltransferase"/>
    <property type="match status" value="1"/>
</dbReference>
<dbReference type="SMART" id="SM00316">
    <property type="entry name" value="S1"/>
    <property type="match status" value="1"/>
</dbReference>
<evidence type="ECO:0000259" key="11">
    <source>
        <dbReference type="PROSITE" id="PS50126"/>
    </source>
</evidence>
<dbReference type="Pfam" id="PF03725">
    <property type="entry name" value="RNase_PH_C"/>
    <property type="match status" value="1"/>
</dbReference>
<comment type="subcellular location">
    <subcellularLocation>
        <location evidence="1 9">Cytoplasm</location>
    </subcellularLocation>
</comment>
<evidence type="ECO:0000313" key="13">
    <source>
        <dbReference type="Proteomes" id="UP000178347"/>
    </source>
</evidence>
<evidence type="ECO:0000256" key="8">
    <source>
        <dbReference type="ARBA" id="ARBA00022884"/>
    </source>
</evidence>
<dbReference type="InterPro" id="IPR036345">
    <property type="entry name" value="ExoRNase_PH_dom2_sf"/>
</dbReference>
<dbReference type="InterPro" id="IPR015847">
    <property type="entry name" value="ExoRNase_PH_dom2"/>
</dbReference>
<keyword evidence="8 9" id="KW-0694">RNA-binding</keyword>
<dbReference type="CDD" id="cd02393">
    <property type="entry name" value="KH-I_PNPase"/>
    <property type="match status" value="1"/>
</dbReference>
<keyword evidence="3 9" id="KW-0963">Cytoplasm</keyword>
<evidence type="ECO:0000256" key="9">
    <source>
        <dbReference type="HAMAP-Rule" id="MF_01595"/>
    </source>
</evidence>
<dbReference type="Gene3D" id="3.30.1370.10">
    <property type="entry name" value="K Homology domain, type 1"/>
    <property type="match status" value="1"/>
</dbReference>
<dbReference type="GO" id="GO:0003723">
    <property type="term" value="F:RNA binding"/>
    <property type="evidence" value="ECO:0007669"/>
    <property type="project" value="UniProtKB-UniRule"/>
</dbReference>
<dbReference type="InterPro" id="IPR036456">
    <property type="entry name" value="PNPase_PH_RNA-bd_sf"/>
</dbReference>
<dbReference type="InterPro" id="IPR020568">
    <property type="entry name" value="Ribosomal_Su5_D2-typ_SF"/>
</dbReference>
<dbReference type="InterPro" id="IPR001247">
    <property type="entry name" value="ExoRNase_PH_dom1"/>
</dbReference>
<dbReference type="GO" id="GO:0005829">
    <property type="term" value="C:cytosol"/>
    <property type="evidence" value="ECO:0007669"/>
    <property type="project" value="TreeGrafter"/>
</dbReference>
<dbReference type="GO" id="GO:0006396">
    <property type="term" value="P:RNA processing"/>
    <property type="evidence" value="ECO:0007669"/>
    <property type="project" value="InterPro"/>
</dbReference>
<comment type="similarity">
    <text evidence="2 9">Belongs to the polyribonucleotide nucleotidyltransferase family.</text>
</comment>
<dbReference type="SUPFAM" id="SSF50249">
    <property type="entry name" value="Nucleic acid-binding proteins"/>
    <property type="match status" value="1"/>
</dbReference>
<feature type="binding site" evidence="9">
    <location>
        <position position="507"/>
    </location>
    <ligand>
        <name>Mg(2+)</name>
        <dbReference type="ChEBI" id="CHEBI:18420"/>
    </ligand>
</feature>
<dbReference type="Pfam" id="PF00013">
    <property type="entry name" value="KH_1"/>
    <property type="match status" value="1"/>
</dbReference>
<evidence type="ECO:0000256" key="6">
    <source>
        <dbReference type="ARBA" id="ARBA00022723"/>
    </source>
</evidence>
<dbReference type="HAMAP" id="MF_01595">
    <property type="entry name" value="PNPase"/>
    <property type="match status" value="1"/>
</dbReference>
<dbReference type="FunFam" id="3.30.230.70:FF:000001">
    <property type="entry name" value="Polyribonucleotide nucleotidyltransferase"/>
    <property type="match status" value="1"/>
</dbReference>
<dbReference type="InterPro" id="IPR004087">
    <property type="entry name" value="KH_dom"/>
</dbReference>
<feature type="region of interest" description="Disordered" evidence="10">
    <location>
        <begin position="719"/>
        <end position="745"/>
    </location>
</feature>
<feature type="compositionally biased region" description="Gly residues" evidence="10">
    <location>
        <begin position="731"/>
        <end position="745"/>
    </location>
</feature>
<dbReference type="SUPFAM" id="SSF54791">
    <property type="entry name" value="Eukaryotic type KH-domain (KH-domain type I)"/>
    <property type="match status" value="1"/>
</dbReference>
<evidence type="ECO:0000256" key="2">
    <source>
        <dbReference type="ARBA" id="ARBA00007404"/>
    </source>
</evidence>
<dbReference type="CDD" id="cd11364">
    <property type="entry name" value="RNase_PH_PNPase_2"/>
    <property type="match status" value="1"/>
</dbReference>
<evidence type="ECO:0000256" key="4">
    <source>
        <dbReference type="ARBA" id="ARBA00022679"/>
    </source>
</evidence>
<organism evidence="12 13">
    <name type="scientific">Candidatus Magasanikbacteria bacterium RIFCSPLOWO2_12_FULL_43_12</name>
    <dbReference type="NCBI Taxonomy" id="1798692"/>
    <lineage>
        <taxon>Bacteria</taxon>
        <taxon>Candidatus Magasanikiibacteriota</taxon>
    </lineage>
</organism>
<feature type="binding site" evidence="9">
    <location>
        <position position="513"/>
    </location>
    <ligand>
        <name>Mg(2+)</name>
        <dbReference type="ChEBI" id="CHEBI:18420"/>
    </ligand>
</feature>
<dbReference type="GO" id="GO:0006402">
    <property type="term" value="P:mRNA catabolic process"/>
    <property type="evidence" value="ECO:0007669"/>
    <property type="project" value="UniProtKB-UniRule"/>
</dbReference>
<dbReference type="SUPFAM" id="SSF55666">
    <property type="entry name" value="Ribonuclease PH domain 2-like"/>
    <property type="match status" value="2"/>
</dbReference>
<dbReference type="EMBL" id="MFQN01000034">
    <property type="protein sequence ID" value="OGH73904.1"/>
    <property type="molecule type" value="Genomic_DNA"/>
</dbReference>
<evidence type="ECO:0000256" key="7">
    <source>
        <dbReference type="ARBA" id="ARBA00022842"/>
    </source>
</evidence>
<dbReference type="Pfam" id="PF00575">
    <property type="entry name" value="S1"/>
    <property type="match status" value="1"/>
</dbReference>
<reference evidence="12 13" key="1">
    <citation type="journal article" date="2016" name="Nat. Commun.">
        <title>Thousands of microbial genomes shed light on interconnected biogeochemical processes in an aquifer system.</title>
        <authorList>
            <person name="Anantharaman K."/>
            <person name="Brown C.T."/>
            <person name="Hug L.A."/>
            <person name="Sharon I."/>
            <person name="Castelle C.J."/>
            <person name="Probst A.J."/>
            <person name="Thomas B.C."/>
            <person name="Singh A."/>
            <person name="Wilkins M.J."/>
            <person name="Karaoz U."/>
            <person name="Brodie E.L."/>
            <person name="Williams K.H."/>
            <person name="Hubbard S.S."/>
            <person name="Banfield J.F."/>
        </authorList>
    </citation>
    <scope>NUCLEOTIDE SEQUENCE [LARGE SCALE GENOMIC DNA]</scope>
</reference>
<feature type="domain" description="S1 motif" evidence="11">
    <location>
        <begin position="643"/>
        <end position="711"/>
    </location>
</feature>
<dbReference type="EC" id="2.7.7.8" evidence="9"/>
<comment type="caution">
    <text evidence="12">The sequence shown here is derived from an EMBL/GenBank/DDBJ whole genome shotgun (WGS) entry which is preliminary data.</text>
</comment>
<dbReference type="SUPFAM" id="SSF54211">
    <property type="entry name" value="Ribosomal protein S5 domain 2-like"/>
    <property type="match status" value="2"/>
</dbReference>
<keyword evidence="5 9" id="KW-0548">Nucleotidyltransferase</keyword>
<dbReference type="PANTHER" id="PTHR11252">
    <property type="entry name" value="POLYRIBONUCLEOTIDE NUCLEOTIDYLTRANSFERASE"/>
    <property type="match status" value="1"/>
</dbReference>
<evidence type="ECO:0000256" key="3">
    <source>
        <dbReference type="ARBA" id="ARBA00022490"/>
    </source>
</evidence>
<dbReference type="FunFam" id="3.30.1370.10:FF:000001">
    <property type="entry name" value="Polyribonucleotide nucleotidyltransferase"/>
    <property type="match status" value="1"/>
</dbReference>
<dbReference type="PROSITE" id="PS50084">
    <property type="entry name" value="KH_TYPE_1"/>
    <property type="match status" value="1"/>
</dbReference>
<evidence type="ECO:0000313" key="12">
    <source>
        <dbReference type="EMBL" id="OGH73904.1"/>
    </source>
</evidence>
<keyword evidence="7 9" id="KW-0460">Magnesium</keyword>
<dbReference type="SMART" id="SM00322">
    <property type="entry name" value="KH"/>
    <property type="match status" value="1"/>
</dbReference>
<dbReference type="Pfam" id="PF01138">
    <property type="entry name" value="RNase_PH"/>
    <property type="match status" value="2"/>
</dbReference>
<dbReference type="STRING" id="1798692.A3G00_01690"/>
<dbReference type="PIRSF" id="PIRSF005499">
    <property type="entry name" value="PNPase"/>
    <property type="match status" value="1"/>
</dbReference>
<dbReference type="InterPro" id="IPR003029">
    <property type="entry name" value="S1_domain"/>
</dbReference>
<evidence type="ECO:0000256" key="10">
    <source>
        <dbReference type="SAM" id="MobiDB-lite"/>
    </source>
</evidence>
<dbReference type="NCBIfam" id="TIGR03591">
    <property type="entry name" value="polynuc_phos"/>
    <property type="match status" value="1"/>
</dbReference>
<dbReference type="InterPro" id="IPR027408">
    <property type="entry name" value="PNPase/RNase_PH_dom_sf"/>
</dbReference>
<dbReference type="GO" id="GO:0000287">
    <property type="term" value="F:magnesium ion binding"/>
    <property type="evidence" value="ECO:0007669"/>
    <property type="project" value="UniProtKB-UniRule"/>
</dbReference>
<dbReference type="AlphaFoldDB" id="A0A1F6MQF4"/>
<comment type="function">
    <text evidence="9">Involved in mRNA degradation. Catalyzes the phosphorolysis of single-stranded polyribonucleotides processively in the 3'- to 5'-direction.</text>
</comment>
<dbReference type="InterPro" id="IPR012340">
    <property type="entry name" value="NA-bd_OB-fold"/>
</dbReference>
<gene>
    <name evidence="9" type="primary">pnp</name>
    <name evidence="12" type="ORF">A3G00_01690</name>
</gene>
<dbReference type="GO" id="GO:0004654">
    <property type="term" value="F:polyribonucleotide nucleotidyltransferase activity"/>
    <property type="evidence" value="ECO:0007669"/>
    <property type="project" value="UniProtKB-UniRule"/>
</dbReference>
<comment type="catalytic activity">
    <reaction evidence="9">
        <text>RNA(n+1) + phosphate = RNA(n) + a ribonucleoside 5'-diphosphate</text>
        <dbReference type="Rhea" id="RHEA:22096"/>
        <dbReference type="Rhea" id="RHEA-COMP:14527"/>
        <dbReference type="Rhea" id="RHEA-COMP:17342"/>
        <dbReference type="ChEBI" id="CHEBI:43474"/>
        <dbReference type="ChEBI" id="CHEBI:57930"/>
        <dbReference type="ChEBI" id="CHEBI:140395"/>
        <dbReference type="EC" id="2.7.7.8"/>
    </reaction>
</comment>
<accession>A0A1F6MQF4</accession>
<dbReference type="Gene3D" id="3.30.230.70">
    <property type="entry name" value="GHMP Kinase, N-terminal domain"/>
    <property type="match status" value="2"/>
</dbReference>
<dbReference type="Proteomes" id="UP000178347">
    <property type="component" value="Unassembled WGS sequence"/>
</dbReference>
<dbReference type="GO" id="GO:0000175">
    <property type="term" value="F:3'-5'-RNA exonuclease activity"/>
    <property type="evidence" value="ECO:0007669"/>
    <property type="project" value="TreeGrafter"/>
</dbReference>
<sequence>MDIKNWSLDWGGRKLTVETGKLALQAHSSCTVRYGDTVILATVVKSKNIRAGIDYFPLMVDFEEKLYAAGKIKGSRFIKREGRPSDEAILSGRMVDRAIRPLFDERVRNDVQVVLTALSVDGENDAAVTSFLAASIALATSAVPWAGPIGAARVGMTETGEFILNATTEQLATGGLNLVVAGTPEKLVMVEVGAKEVSEETIFKAMKWGCEQLKPVIEFIKKIQSEIGQAKEAIPALADDAAGVDDKLEEEARQIAREYIAKNVESMIFDAVKITRPERTAMLDKFSEEIEKILAEKNYEEEVRKAALNNVKLYVEEQITKRILAKDQRLDGRKLTEIRKLSSEIDFLPRVHGSALFMRGDTQVLSVVTLGAPGDVQTLDSMEEDGTKRYMHHYNDAPFAYGEAKPMRGPGRRAIGHGALAERALEPVLPLEADFPYAIRVVSEVMGSNGSSSMASTCGSSLSLMAAGVPIKKAVAGIAMGLASDAAENDGEIKKYKILTDLQDVEDGPGGMDFKIAGTIDGITAVQMDTKTHGLSWEIVEKTIKQAREARLQVLTAMNQAIATPKLELSPYAPRIETIMIDPEKIGDVIGPGGKTIKKITTLTGVTIDIEQDGRVMITSVDMVAMEKAKQMVLELTKEVEAGETYEGKVVRMEDFGAFVQILPNKDGLVHVSELRWERVGRPSDVLKLGDTVKVLVKEIDNLGRVNLSMKALMPKPEGYQAPTFADPGPRSGGNRSGGGFRRRN</sequence>
<comment type="cofactor">
    <cofactor evidence="9">
        <name>Mg(2+)</name>
        <dbReference type="ChEBI" id="CHEBI:18420"/>
    </cofactor>
</comment>
<dbReference type="InterPro" id="IPR036612">
    <property type="entry name" value="KH_dom_type_1_sf"/>
</dbReference>
<dbReference type="NCBIfam" id="NF008805">
    <property type="entry name" value="PRK11824.1"/>
    <property type="match status" value="1"/>
</dbReference>
<dbReference type="InterPro" id="IPR012162">
    <property type="entry name" value="PNPase"/>
</dbReference>
<evidence type="ECO:0000256" key="1">
    <source>
        <dbReference type="ARBA" id="ARBA00004496"/>
    </source>
</evidence>